<feature type="domain" description="Helix-turn-helix" evidence="1">
    <location>
        <begin position="5"/>
        <end position="58"/>
    </location>
</feature>
<accession>A0A7V4XQ89</accession>
<keyword evidence="2" id="KW-0238">DNA-binding</keyword>
<dbReference type="SUPFAM" id="SSF46955">
    <property type="entry name" value="Putative DNA-binding domain"/>
    <property type="match status" value="1"/>
</dbReference>
<reference evidence="2" key="1">
    <citation type="journal article" date="2020" name="mSystems">
        <title>Genome- and Community-Level Interaction Insights into Carbon Utilization and Element Cycling Functions of Hydrothermarchaeota in Hydrothermal Sediment.</title>
        <authorList>
            <person name="Zhou Z."/>
            <person name="Liu Y."/>
            <person name="Xu W."/>
            <person name="Pan J."/>
            <person name="Luo Z.H."/>
            <person name="Li M."/>
        </authorList>
    </citation>
    <scope>NUCLEOTIDE SEQUENCE [LARGE SCALE GENOMIC DNA]</scope>
    <source>
        <strain evidence="2">SpSt-855</strain>
    </source>
</reference>
<dbReference type="EMBL" id="DTKL01000007">
    <property type="protein sequence ID" value="HGY93161.1"/>
    <property type="molecule type" value="Genomic_DNA"/>
</dbReference>
<dbReference type="AlphaFoldDB" id="A0A7V4XQ89"/>
<dbReference type="InterPro" id="IPR041657">
    <property type="entry name" value="HTH_17"/>
</dbReference>
<proteinExistence type="predicted"/>
<evidence type="ECO:0000259" key="1">
    <source>
        <dbReference type="Pfam" id="PF12728"/>
    </source>
</evidence>
<protein>
    <submittedName>
        <fullName evidence="2">DNA-binding protein</fullName>
    </submittedName>
</protein>
<dbReference type="GO" id="GO:0003677">
    <property type="term" value="F:DNA binding"/>
    <property type="evidence" value="ECO:0007669"/>
    <property type="project" value="UniProtKB-KW"/>
</dbReference>
<comment type="caution">
    <text evidence="2">The sequence shown here is derived from an EMBL/GenBank/DDBJ whole genome shotgun (WGS) entry which is preliminary data.</text>
</comment>
<name>A0A7V4XQ89_9BACT</name>
<organism evidence="2">
    <name type="scientific">Acidobacterium capsulatum</name>
    <dbReference type="NCBI Taxonomy" id="33075"/>
    <lineage>
        <taxon>Bacteria</taxon>
        <taxon>Pseudomonadati</taxon>
        <taxon>Acidobacteriota</taxon>
        <taxon>Terriglobia</taxon>
        <taxon>Terriglobales</taxon>
        <taxon>Acidobacteriaceae</taxon>
        <taxon>Acidobacterium</taxon>
    </lineage>
</organism>
<gene>
    <name evidence="2" type="ORF">ENW50_00500</name>
</gene>
<dbReference type="InterPro" id="IPR009061">
    <property type="entry name" value="DNA-bd_dom_put_sf"/>
</dbReference>
<sequence>MEHHLLDAQEAAQILRMDKRTLVRWARIGYVPAHPLGEGKRKLWRFREHELLAWVEARETEKKRPPASTINIAISAHARRTA</sequence>
<dbReference type="Gene3D" id="1.10.10.10">
    <property type="entry name" value="Winged helix-like DNA-binding domain superfamily/Winged helix DNA-binding domain"/>
    <property type="match status" value="1"/>
</dbReference>
<dbReference type="InterPro" id="IPR036388">
    <property type="entry name" value="WH-like_DNA-bd_sf"/>
</dbReference>
<dbReference type="Pfam" id="PF12728">
    <property type="entry name" value="HTH_17"/>
    <property type="match status" value="1"/>
</dbReference>
<evidence type="ECO:0000313" key="2">
    <source>
        <dbReference type="EMBL" id="HGY93161.1"/>
    </source>
</evidence>